<evidence type="ECO:0000256" key="16">
    <source>
        <dbReference type="ARBA" id="ARBA00048535"/>
    </source>
</evidence>
<evidence type="ECO:0000256" key="19">
    <source>
        <dbReference type="ARBA" id="ARBA00048921"/>
    </source>
</evidence>
<comment type="catalytic activity">
    <reaction evidence="14">
        <text>resolvin D1 + NAD(+) = 17-oxoresolvin D1 + NADH + H(+)</text>
        <dbReference type="Rhea" id="RHEA:50128"/>
        <dbReference type="ChEBI" id="CHEBI:15378"/>
        <dbReference type="ChEBI" id="CHEBI:57540"/>
        <dbReference type="ChEBI" id="CHEBI:57945"/>
        <dbReference type="ChEBI" id="CHEBI:132079"/>
        <dbReference type="ChEBI" id="CHEBI:132081"/>
    </reaction>
    <physiologicalReaction direction="left-to-right" evidence="14">
        <dbReference type="Rhea" id="RHEA:50129"/>
    </physiologicalReaction>
</comment>
<dbReference type="InterPro" id="IPR020904">
    <property type="entry name" value="Sc_DH/Rdtase_CS"/>
</dbReference>
<evidence type="ECO:0000256" key="9">
    <source>
        <dbReference type="ARBA" id="ARBA00047325"/>
    </source>
</evidence>
<organism evidence="23 24">
    <name type="scientific">Cotesia glomerata</name>
    <name type="common">Lepidopteran parasitic wasp</name>
    <name type="synonym">Apanteles glomeratus</name>
    <dbReference type="NCBI Taxonomy" id="32391"/>
    <lineage>
        <taxon>Eukaryota</taxon>
        <taxon>Metazoa</taxon>
        <taxon>Ecdysozoa</taxon>
        <taxon>Arthropoda</taxon>
        <taxon>Hexapoda</taxon>
        <taxon>Insecta</taxon>
        <taxon>Pterygota</taxon>
        <taxon>Neoptera</taxon>
        <taxon>Endopterygota</taxon>
        <taxon>Hymenoptera</taxon>
        <taxon>Apocrita</taxon>
        <taxon>Ichneumonoidea</taxon>
        <taxon>Braconidae</taxon>
        <taxon>Microgastrinae</taxon>
        <taxon>Cotesia</taxon>
    </lineage>
</organism>
<comment type="caution">
    <text evidence="23">The sequence shown here is derived from an EMBL/GenBank/DDBJ whole genome shotgun (WGS) entry which is preliminary data.</text>
</comment>
<comment type="catalytic activity">
    <reaction evidence="21">
        <text>resolvin E1 + NAD(+) = 18-oxo-resolvin E1 + NADH + H(+)</text>
        <dbReference type="Rhea" id="RHEA:49244"/>
        <dbReference type="ChEBI" id="CHEBI:15378"/>
        <dbReference type="ChEBI" id="CHEBI:57540"/>
        <dbReference type="ChEBI" id="CHEBI:57945"/>
        <dbReference type="ChEBI" id="CHEBI:91000"/>
        <dbReference type="ChEBI" id="CHEBI:91001"/>
    </reaction>
    <physiologicalReaction direction="left-to-right" evidence="21">
        <dbReference type="Rhea" id="RHEA:49245"/>
    </physiologicalReaction>
</comment>
<dbReference type="PANTHER" id="PTHR44229">
    <property type="entry name" value="15-HYDROXYPROSTAGLANDIN DEHYDROGENASE [NAD(+)]"/>
    <property type="match status" value="1"/>
</dbReference>
<evidence type="ECO:0000256" key="18">
    <source>
        <dbReference type="ARBA" id="ARBA00048739"/>
    </source>
</evidence>
<comment type="function">
    <text evidence="8">Catalyzes the NAD-dependent dehydrogenation (oxidation) of a broad array of hydroxylated polyunsaturated fatty acids (mainly eicosanoids and docosanoids, including prostaglandins, lipoxins and resolvins), yielding their corresponding keto (oxo) metabolites. Decreases the levels of the pro-proliferative prostaglandins such as prostaglandin E2 (whose activity is increased in cancer because of an increase in the expression of cyclooxygenase 2) and generates oxo-fatty acid products that can profoundly influence cell function by abrogating pro-inflammatory cytokine expression. Converts resolvins E1, D1 and D2 to their oxo products, which represents a mode of resolvin inactivation. Resolvin E1 plays important roles during the resolution phase of acute inflammation, while resolvins D1 and D2 have a unique role in obesity-induced adipose inflammation.</text>
</comment>
<evidence type="ECO:0000313" key="23">
    <source>
        <dbReference type="EMBL" id="KAH0549405.1"/>
    </source>
</evidence>
<dbReference type="Pfam" id="PF00106">
    <property type="entry name" value="adh_short"/>
    <property type="match status" value="1"/>
</dbReference>
<dbReference type="GO" id="GO:0005737">
    <property type="term" value="C:cytoplasm"/>
    <property type="evidence" value="ECO:0007669"/>
    <property type="project" value="TreeGrafter"/>
</dbReference>
<evidence type="ECO:0000256" key="15">
    <source>
        <dbReference type="ARBA" id="ARBA00048393"/>
    </source>
</evidence>
<gene>
    <name evidence="23" type="ORF">KQX54_008981</name>
</gene>
<evidence type="ECO:0000256" key="6">
    <source>
        <dbReference type="ARBA" id="ARBA00041812"/>
    </source>
</evidence>
<evidence type="ECO:0000256" key="7">
    <source>
        <dbReference type="ARBA" id="ARBA00042026"/>
    </source>
</evidence>
<comment type="catalytic activity">
    <reaction evidence="10">
        <text>resolvin D1 + NAD(+) = 8-oxoresolvin D1 + NADH + H(+)</text>
        <dbReference type="Rhea" id="RHEA:50124"/>
        <dbReference type="ChEBI" id="CHEBI:15378"/>
        <dbReference type="ChEBI" id="CHEBI:57540"/>
        <dbReference type="ChEBI" id="CHEBI:57945"/>
        <dbReference type="ChEBI" id="CHEBI:132079"/>
        <dbReference type="ChEBI" id="CHEBI:132080"/>
    </reaction>
    <physiologicalReaction direction="left-to-right" evidence="10">
        <dbReference type="Rhea" id="RHEA:50125"/>
    </physiologicalReaction>
</comment>
<evidence type="ECO:0000256" key="14">
    <source>
        <dbReference type="ARBA" id="ARBA00048170"/>
    </source>
</evidence>
<evidence type="ECO:0000256" key="5">
    <source>
        <dbReference type="ARBA" id="ARBA00040276"/>
    </source>
</evidence>
<comment type="catalytic activity">
    <reaction evidence="16">
        <text>lipoxin A4 + NAD(+) = 15-oxo-(5S,6R)-dihydroxy-(7E,9E,11Z,13E)-eicosatetraenoate + NADH + H(+)</text>
        <dbReference type="Rhea" id="RHEA:41572"/>
        <dbReference type="ChEBI" id="CHEBI:15378"/>
        <dbReference type="ChEBI" id="CHEBI:57540"/>
        <dbReference type="ChEBI" id="CHEBI:57945"/>
        <dbReference type="ChEBI" id="CHEBI:67026"/>
        <dbReference type="ChEBI" id="CHEBI:78311"/>
    </reaction>
    <physiologicalReaction direction="left-to-right" evidence="16">
        <dbReference type="Rhea" id="RHEA:41573"/>
    </physiologicalReaction>
</comment>
<evidence type="ECO:0000256" key="12">
    <source>
        <dbReference type="ARBA" id="ARBA00048140"/>
    </source>
</evidence>
<comment type="catalytic activity">
    <reaction evidence="19">
        <text>resolvin D2 + NAD(+) = 16-oxoresolvin D2 + NADH + H(+)</text>
        <dbReference type="Rhea" id="RHEA:53588"/>
        <dbReference type="ChEBI" id="CHEBI:15378"/>
        <dbReference type="ChEBI" id="CHEBI:57540"/>
        <dbReference type="ChEBI" id="CHEBI:57945"/>
        <dbReference type="ChEBI" id="CHEBI:133367"/>
        <dbReference type="ChEBI" id="CHEBI:137498"/>
    </reaction>
    <physiologicalReaction direction="left-to-right" evidence="19">
        <dbReference type="Rhea" id="RHEA:53589"/>
    </physiologicalReaction>
</comment>
<sequence length="255" mass="27841">MELKGRVALVTGGSSGIGRAFVEELLNQGAKVTICDINAEEGEKLANGLALRHGKDRVLYCQCDVTDYPQFEESFRITISTFGHIDILINNAGIMNDRFWELEVDINLNGVIRGMLLAQRYLGIDKGGRGGIVINTGSNVSLNPYVSVPIYSATKAAIVSLTRAFGDKYHVDLTGVKVMSLCPSATDSNLVRDVGKQLLSPRYEDAWRRDTASCIPQKAEHVSKALVHVLANGKSGSVWLVENGQPVREIVFPKH</sequence>
<evidence type="ECO:0000313" key="24">
    <source>
        <dbReference type="Proteomes" id="UP000826195"/>
    </source>
</evidence>
<dbReference type="GO" id="GO:0016404">
    <property type="term" value="F:15-hydroxyprostaglandin dehydrogenase (NAD+) activity"/>
    <property type="evidence" value="ECO:0007669"/>
    <property type="project" value="UniProtKB-EC"/>
</dbReference>
<proteinExistence type="inferred from homology"/>
<dbReference type="PRINTS" id="PR00081">
    <property type="entry name" value="GDHRDH"/>
</dbReference>
<accession>A0AAV7IAN8</accession>
<reference evidence="23 24" key="1">
    <citation type="journal article" date="2021" name="J. Hered.">
        <title>A chromosome-level genome assembly of the parasitoid wasp, Cotesia glomerata (Hymenoptera: Braconidae).</title>
        <authorList>
            <person name="Pinto B.J."/>
            <person name="Weis J.J."/>
            <person name="Gamble T."/>
            <person name="Ode P.J."/>
            <person name="Paul R."/>
            <person name="Zaspel J.M."/>
        </authorList>
    </citation>
    <scope>NUCLEOTIDE SEQUENCE [LARGE SCALE GENOMIC DNA]</scope>
    <source>
        <strain evidence="23">CgM1</strain>
    </source>
</reference>
<comment type="catalytic activity">
    <reaction evidence="15">
        <text>resolvin D2 + NAD(+) = 7-oxoresolvin D2 + NADH + H(+)</text>
        <dbReference type="Rhea" id="RHEA:53584"/>
        <dbReference type="ChEBI" id="CHEBI:15378"/>
        <dbReference type="ChEBI" id="CHEBI:57540"/>
        <dbReference type="ChEBI" id="CHEBI:57945"/>
        <dbReference type="ChEBI" id="CHEBI:133367"/>
        <dbReference type="ChEBI" id="CHEBI:137497"/>
    </reaction>
    <physiologicalReaction direction="left-to-right" evidence="15">
        <dbReference type="Rhea" id="RHEA:53585"/>
    </physiologicalReaction>
</comment>
<dbReference type="PROSITE" id="PS00061">
    <property type="entry name" value="ADH_SHORT"/>
    <property type="match status" value="1"/>
</dbReference>
<evidence type="ECO:0000256" key="3">
    <source>
        <dbReference type="ARBA" id="ARBA00038968"/>
    </source>
</evidence>
<evidence type="ECO:0000256" key="13">
    <source>
        <dbReference type="ARBA" id="ARBA00048144"/>
    </source>
</evidence>
<dbReference type="PRINTS" id="PR00080">
    <property type="entry name" value="SDRFAMILY"/>
</dbReference>
<name>A0AAV7IAN8_COTGL</name>
<dbReference type="Proteomes" id="UP000826195">
    <property type="component" value="Unassembled WGS sequence"/>
</dbReference>
<evidence type="ECO:0000256" key="22">
    <source>
        <dbReference type="RuleBase" id="RU000363"/>
    </source>
</evidence>
<evidence type="ECO:0000256" key="17">
    <source>
        <dbReference type="ARBA" id="ARBA00048611"/>
    </source>
</evidence>
<comment type="catalytic activity">
    <reaction evidence="18">
        <text>prostaglandin E2 + NAD(+) = 15-oxoprostaglandin E2 + NADH + H(+)</text>
        <dbReference type="Rhea" id="RHEA:11876"/>
        <dbReference type="ChEBI" id="CHEBI:15378"/>
        <dbReference type="ChEBI" id="CHEBI:57400"/>
        <dbReference type="ChEBI" id="CHEBI:57540"/>
        <dbReference type="ChEBI" id="CHEBI:57945"/>
        <dbReference type="ChEBI" id="CHEBI:606564"/>
        <dbReference type="EC" id="1.1.1.141"/>
    </reaction>
    <physiologicalReaction direction="left-to-right" evidence="18">
        <dbReference type="Rhea" id="RHEA:11877"/>
    </physiologicalReaction>
</comment>
<keyword evidence="2" id="KW-0560">Oxidoreductase</keyword>
<comment type="catalytic activity">
    <reaction evidence="20">
        <text>(15S)-hydroxy-(5Z,8Z,11Z,13E)-eicosatetraenoate + NAD(+) = 15-oxo-(5Z,8Z,11Z,13E)-eicosatetraenoate + NADH + H(+)</text>
        <dbReference type="Rhea" id="RHEA:23260"/>
        <dbReference type="ChEBI" id="CHEBI:15378"/>
        <dbReference type="ChEBI" id="CHEBI:57409"/>
        <dbReference type="ChEBI" id="CHEBI:57410"/>
        <dbReference type="ChEBI" id="CHEBI:57540"/>
        <dbReference type="ChEBI" id="CHEBI:57945"/>
        <dbReference type="EC" id="1.1.1.232"/>
    </reaction>
    <physiologicalReaction direction="left-to-right" evidence="20">
        <dbReference type="Rhea" id="RHEA:23261"/>
    </physiologicalReaction>
</comment>
<comment type="catalytic activity">
    <reaction evidence="9">
        <text>prostaglandin E1 + NAD(+) = 15-oxoprostaglandin E1 + NADH + H(+)</text>
        <dbReference type="Rhea" id="RHEA:16477"/>
        <dbReference type="ChEBI" id="CHEBI:15378"/>
        <dbReference type="ChEBI" id="CHEBI:57397"/>
        <dbReference type="ChEBI" id="CHEBI:57401"/>
        <dbReference type="ChEBI" id="CHEBI:57540"/>
        <dbReference type="ChEBI" id="CHEBI:57945"/>
    </reaction>
    <physiologicalReaction direction="left-to-right" evidence="9">
        <dbReference type="Rhea" id="RHEA:16478"/>
    </physiologicalReaction>
</comment>
<dbReference type="FunFam" id="3.40.50.720:FF:000149">
    <property type="entry name" value="15-hydroxyprostaglandin dehydrogenase [NAD(+)]"/>
    <property type="match status" value="1"/>
</dbReference>
<evidence type="ECO:0000256" key="20">
    <source>
        <dbReference type="ARBA" id="ARBA00049151"/>
    </source>
</evidence>
<evidence type="ECO:0000256" key="4">
    <source>
        <dbReference type="ARBA" id="ARBA00039060"/>
    </source>
</evidence>
<dbReference type="EMBL" id="JAHXZJ010001864">
    <property type="protein sequence ID" value="KAH0549405.1"/>
    <property type="molecule type" value="Genomic_DNA"/>
</dbReference>
<evidence type="ECO:0000256" key="1">
    <source>
        <dbReference type="ARBA" id="ARBA00006484"/>
    </source>
</evidence>
<comment type="catalytic activity">
    <reaction evidence="11">
        <text>14-hydroxy-(4Z,7Z,10Z,12E,16Z,19Z)-docosahexaenoate + NAD(+) = 14-oxo-(4Z,7Z,10Z,12E,16Z,19Z)-docosahexaenoate + NADH + H(+)</text>
        <dbReference type="Rhea" id="RHEA:48952"/>
        <dbReference type="ChEBI" id="CHEBI:15378"/>
        <dbReference type="ChEBI" id="CHEBI:57540"/>
        <dbReference type="ChEBI" id="CHEBI:57945"/>
        <dbReference type="ChEBI" id="CHEBI:90866"/>
        <dbReference type="ChEBI" id="CHEBI:90867"/>
    </reaction>
    <physiologicalReaction direction="left-to-right" evidence="11">
        <dbReference type="Rhea" id="RHEA:48953"/>
    </physiologicalReaction>
</comment>
<comment type="catalytic activity">
    <reaction evidence="17">
        <text>prostaglandin A1 + NAD(+) = 15-oxo-prostaglandin A1 + NADH + H(+)</text>
        <dbReference type="Rhea" id="RHEA:41263"/>
        <dbReference type="ChEBI" id="CHEBI:15378"/>
        <dbReference type="ChEBI" id="CHEBI:57398"/>
        <dbReference type="ChEBI" id="CHEBI:57540"/>
        <dbReference type="ChEBI" id="CHEBI:57945"/>
        <dbReference type="ChEBI" id="CHEBI:85072"/>
    </reaction>
    <physiologicalReaction direction="left-to-right" evidence="17">
        <dbReference type="Rhea" id="RHEA:41264"/>
    </physiologicalReaction>
</comment>
<dbReference type="SUPFAM" id="SSF51735">
    <property type="entry name" value="NAD(P)-binding Rossmann-fold domains"/>
    <property type="match status" value="1"/>
</dbReference>
<evidence type="ECO:0000256" key="21">
    <source>
        <dbReference type="ARBA" id="ARBA00049188"/>
    </source>
</evidence>
<dbReference type="InterPro" id="IPR002347">
    <property type="entry name" value="SDR_fam"/>
</dbReference>
<keyword evidence="24" id="KW-1185">Reference proteome</keyword>
<evidence type="ECO:0000256" key="10">
    <source>
        <dbReference type="ARBA" id="ARBA00047672"/>
    </source>
</evidence>
<dbReference type="PANTHER" id="PTHR44229:SF4">
    <property type="entry name" value="15-HYDROXYPROSTAGLANDIN DEHYDROGENASE [NAD(+)]"/>
    <property type="match status" value="1"/>
</dbReference>
<dbReference type="Gene3D" id="3.40.50.720">
    <property type="entry name" value="NAD(P)-binding Rossmann-like Domain"/>
    <property type="match status" value="1"/>
</dbReference>
<dbReference type="InterPro" id="IPR036291">
    <property type="entry name" value="NAD(P)-bd_dom_sf"/>
</dbReference>
<dbReference type="EC" id="1.1.1.232" evidence="4"/>
<evidence type="ECO:0000256" key="8">
    <source>
        <dbReference type="ARBA" id="ARBA00045705"/>
    </source>
</evidence>
<comment type="catalytic activity">
    <reaction evidence="13">
        <text>(11R)-hydroxy-(5Z,8Z,12E,14Z)-eicosatetraenoate + NAD(+) = 11-oxo-(5Z,8Z,12E,14Z)-eicosatetraenoate + NADH + H(+)</text>
        <dbReference type="Rhea" id="RHEA:48640"/>
        <dbReference type="ChEBI" id="CHEBI:15378"/>
        <dbReference type="ChEBI" id="CHEBI:57540"/>
        <dbReference type="ChEBI" id="CHEBI:57945"/>
        <dbReference type="ChEBI" id="CHEBI:78836"/>
        <dbReference type="ChEBI" id="CHEBI:90697"/>
    </reaction>
    <physiologicalReaction direction="left-to-right" evidence="13">
        <dbReference type="Rhea" id="RHEA:48641"/>
    </physiologicalReaction>
</comment>
<protein>
    <recommendedName>
        <fullName evidence="5">15-hydroxyprostaglandin dehydrogenase [NAD(+)]</fullName>
        <ecNumber evidence="3">1.1.1.141</ecNumber>
        <ecNumber evidence="4">1.1.1.232</ecNumber>
    </recommendedName>
    <alternativeName>
        <fullName evidence="7">Eicosanoid/docosanoid dehydrogenase [NAD(+)]</fullName>
    </alternativeName>
    <alternativeName>
        <fullName evidence="6">Prostaglandin dehydrogenase 1</fullName>
    </alternativeName>
</protein>
<comment type="catalytic activity">
    <reaction evidence="12">
        <text>15-oxo-(5S,6R)-dihydroxy-(7E,9E,11Z)-eicosatrienoate + NADH + H(+) = (5S,6R,15S)-trihydroxy-(7E,9E,11Z)-eicosatrienoate + NAD(+)</text>
        <dbReference type="Rhea" id="RHEA:41596"/>
        <dbReference type="ChEBI" id="CHEBI:15378"/>
        <dbReference type="ChEBI" id="CHEBI:57540"/>
        <dbReference type="ChEBI" id="CHEBI:57945"/>
        <dbReference type="ChEBI" id="CHEBI:78325"/>
        <dbReference type="ChEBI" id="CHEBI:78329"/>
    </reaction>
    <physiologicalReaction direction="left-to-right" evidence="12">
        <dbReference type="Rhea" id="RHEA:41597"/>
    </physiologicalReaction>
</comment>
<evidence type="ECO:0000256" key="2">
    <source>
        <dbReference type="ARBA" id="ARBA00023002"/>
    </source>
</evidence>
<dbReference type="AlphaFoldDB" id="A0AAV7IAN8"/>
<evidence type="ECO:0000256" key="11">
    <source>
        <dbReference type="ARBA" id="ARBA00048008"/>
    </source>
</evidence>
<comment type="similarity">
    <text evidence="1 22">Belongs to the short-chain dehydrogenases/reductases (SDR) family.</text>
</comment>
<dbReference type="EC" id="1.1.1.141" evidence="3"/>
<dbReference type="GO" id="GO:0047034">
    <property type="term" value="F:15-hydroxyicosatetraenoate dehydrogenase activity"/>
    <property type="evidence" value="ECO:0007669"/>
    <property type="project" value="UniProtKB-EC"/>
</dbReference>